<reference evidence="2 3" key="1">
    <citation type="journal article" date="2018" name="PLoS Genet.">
        <title>Population sequencing reveals clonal diversity and ancestral inbreeding in the grapevine cultivar Chardonnay.</title>
        <authorList>
            <person name="Roach M.J."/>
            <person name="Johnson D.L."/>
            <person name="Bohlmann J."/>
            <person name="van Vuuren H.J."/>
            <person name="Jones S.J."/>
            <person name="Pretorius I.S."/>
            <person name="Schmidt S.A."/>
            <person name="Borneman A.R."/>
        </authorList>
    </citation>
    <scope>NUCLEOTIDE SEQUENCE [LARGE SCALE GENOMIC DNA]</scope>
    <source>
        <strain evidence="3">cv. Chardonnay</strain>
        <tissue evidence="2">Leaf</tissue>
    </source>
</reference>
<accession>A0A438BPH5</accession>
<feature type="compositionally biased region" description="Low complexity" evidence="1">
    <location>
        <begin position="17"/>
        <end position="30"/>
    </location>
</feature>
<comment type="caution">
    <text evidence="2">The sequence shown here is derived from an EMBL/GenBank/DDBJ whole genome shotgun (WGS) entry which is preliminary data.</text>
</comment>
<sequence length="144" mass="15965">MAHIRGGYIDPSTSREAQPSVSAPQDSSQASQALSVPSFEALADSQRLSALLPKSSSRGLWLHHRPFRAIQIVELGHFIMSSTSTWRLYDNSRTFGICLDCSRGRPESTAIRFNIDGCQGILEAKHIAEALHILFQLEDPAQFR</sequence>
<dbReference type="AlphaFoldDB" id="A0A438BPH5"/>
<evidence type="ECO:0000313" key="2">
    <source>
        <dbReference type="EMBL" id="RVW12867.1"/>
    </source>
</evidence>
<gene>
    <name evidence="2" type="ORF">CK203_105708</name>
</gene>
<feature type="region of interest" description="Disordered" evidence="1">
    <location>
        <begin position="1"/>
        <end position="30"/>
    </location>
</feature>
<dbReference type="EMBL" id="QGNW01002675">
    <property type="protein sequence ID" value="RVW12867.1"/>
    <property type="molecule type" value="Genomic_DNA"/>
</dbReference>
<name>A0A438BPH5_VITVI</name>
<evidence type="ECO:0000313" key="3">
    <source>
        <dbReference type="Proteomes" id="UP000288805"/>
    </source>
</evidence>
<evidence type="ECO:0000256" key="1">
    <source>
        <dbReference type="SAM" id="MobiDB-lite"/>
    </source>
</evidence>
<organism evidence="2 3">
    <name type="scientific">Vitis vinifera</name>
    <name type="common">Grape</name>
    <dbReference type="NCBI Taxonomy" id="29760"/>
    <lineage>
        <taxon>Eukaryota</taxon>
        <taxon>Viridiplantae</taxon>
        <taxon>Streptophyta</taxon>
        <taxon>Embryophyta</taxon>
        <taxon>Tracheophyta</taxon>
        <taxon>Spermatophyta</taxon>
        <taxon>Magnoliopsida</taxon>
        <taxon>eudicotyledons</taxon>
        <taxon>Gunneridae</taxon>
        <taxon>Pentapetalae</taxon>
        <taxon>rosids</taxon>
        <taxon>Vitales</taxon>
        <taxon>Vitaceae</taxon>
        <taxon>Viteae</taxon>
        <taxon>Vitis</taxon>
    </lineage>
</organism>
<protein>
    <submittedName>
        <fullName evidence="2">Uncharacterized protein</fullName>
    </submittedName>
</protein>
<proteinExistence type="predicted"/>
<dbReference type="Proteomes" id="UP000288805">
    <property type="component" value="Unassembled WGS sequence"/>
</dbReference>